<name>A0A165KH36_EXIGL</name>
<gene>
    <name evidence="3" type="ORF">EXIGLDRAFT_671188</name>
</gene>
<feature type="transmembrane region" description="Helical" evidence="1">
    <location>
        <begin position="40"/>
        <end position="59"/>
    </location>
</feature>
<protein>
    <recommendedName>
        <fullName evidence="2">DUF6535 domain-containing protein</fullName>
    </recommendedName>
</protein>
<dbReference type="InParanoid" id="A0A165KH36"/>
<dbReference type="AlphaFoldDB" id="A0A165KH36"/>
<accession>A0A165KH36</accession>
<dbReference type="OrthoDB" id="3219854at2759"/>
<evidence type="ECO:0000313" key="3">
    <source>
        <dbReference type="EMBL" id="KZV96326.1"/>
    </source>
</evidence>
<organism evidence="3 4">
    <name type="scientific">Exidia glandulosa HHB12029</name>
    <dbReference type="NCBI Taxonomy" id="1314781"/>
    <lineage>
        <taxon>Eukaryota</taxon>
        <taxon>Fungi</taxon>
        <taxon>Dikarya</taxon>
        <taxon>Basidiomycota</taxon>
        <taxon>Agaricomycotina</taxon>
        <taxon>Agaricomycetes</taxon>
        <taxon>Auriculariales</taxon>
        <taxon>Exidiaceae</taxon>
        <taxon>Exidia</taxon>
    </lineage>
</organism>
<keyword evidence="1" id="KW-1133">Transmembrane helix</keyword>
<feature type="transmembrane region" description="Helical" evidence="1">
    <location>
        <begin position="198"/>
        <end position="227"/>
    </location>
</feature>
<feature type="domain" description="DUF6535" evidence="2">
    <location>
        <begin position="18"/>
        <end position="193"/>
    </location>
</feature>
<keyword evidence="1" id="KW-0812">Transmembrane</keyword>
<reference evidence="3 4" key="1">
    <citation type="journal article" date="2016" name="Mol. Biol. Evol.">
        <title>Comparative Genomics of Early-Diverging Mushroom-Forming Fungi Provides Insights into the Origins of Lignocellulose Decay Capabilities.</title>
        <authorList>
            <person name="Nagy L.G."/>
            <person name="Riley R."/>
            <person name="Tritt A."/>
            <person name="Adam C."/>
            <person name="Daum C."/>
            <person name="Floudas D."/>
            <person name="Sun H."/>
            <person name="Yadav J.S."/>
            <person name="Pangilinan J."/>
            <person name="Larsson K.H."/>
            <person name="Matsuura K."/>
            <person name="Barry K."/>
            <person name="Labutti K."/>
            <person name="Kuo R."/>
            <person name="Ohm R.A."/>
            <person name="Bhattacharya S.S."/>
            <person name="Shirouzu T."/>
            <person name="Yoshinaga Y."/>
            <person name="Martin F.M."/>
            <person name="Grigoriev I.V."/>
            <person name="Hibbett D.S."/>
        </authorList>
    </citation>
    <scope>NUCLEOTIDE SEQUENCE [LARGE SCALE GENOMIC DNA]</scope>
    <source>
        <strain evidence="3 4">HHB12029</strain>
    </source>
</reference>
<dbReference type="InterPro" id="IPR045338">
    <property type="entry name" value="DUF6535"/>
</dbReference>
<dbReference type="Proteomes" id="UP000077266">
    <property type="component" value="Unassembled WGS sequence"/>
</dbReference>
<dbReference type="Pfam" id="PF20153">
    <property type="entry name" value="DUF6535"/>
    <property type="match status" value="1"/>
</dbReference>
<keyword evidence="4" id="KW-1185">Reference proteome</keyword>
<feature type="non-terminal residue" evidence="3">
    <location>
        <position position="273"/>
    </location>
</feature>
<sequence>MPRGSDPGQPPVTLDEAWRKLNNLVEKYDKSLCESYREQIDTLLVFAGLFSAVVTAFAVESYQWLQEDPAERSAELLGQAVQLLSSLANQSIPTAPPRGSSLPDSATVRINVYWYMSLVLSLSAALVSILCKQWLREYERDIGHSAEQSLGVRQVKFEGLEYWRVGAIVNSIPLLLQVALALFLIGICELLWNVHRAVAIAATGLTIATGAFYVTTALAPIVQYLYLSILSRVRRNLKEYRYTKDYSYYAPGCAFTAPQCPYKSPQAWLVVRL</sequence>
<evidence type="ECO:0000313" key="4">
    <source>
        <dbReference type="Proteomes" id="UP000077266"/>
    </source>
</evidence>
<feature type="transmembrane region" description="Helical" evidence="1">
    <location>
        <begin position="174"/>
        <end position="192"/>
    </location>
</feature>
<feature type="transmembrane region" description="Helical" evidence="1">
    <location>
        <begin position="112"/>
        <end position="131"/>
    </location>
</feature>
<dbReference type="EMBL" id="KV425944">
    <property type="protein sequence ID" value="KZV96326.1"/>
    <property type="molecule type" value="Genomic_DNA"/>
</dbReference>
<evidence type="ECO:0000256" key="1">
    <source>
        <dbReference type="SAM" id="Phobius"/>
    </source>
</evidence>
<keyword evidence="1" id="KW-0472">Membrane</keyword>
<proteinExistence type="predicted"/>
<evidence type="ECO:0000259" key="2">
    <source>
        <dbReference type="Pfam" id="PF20153"/>
    </source>
</evidence>